<dbReference type="EMBL" id="JAXCGZ010006336">
    <property type="protein sequence ID" value="KAK7079844.1"/>
    <property type="molecule type" value="Genomic_DNA"/>
</dbReference>
<reference evidence="1 2" key="1">
    <citation type="submission" date="2023-11" db="EMBL/GenBank/DDBJ databases">
        <title>Halocaridina rubra genome assembly.</title>
        <authorList>
            <person name="Smith C."/>
        </authorList>
    </citation>
    <scope>NUCLEOTIDE SEQUENCE [LARGE SCALE GENOMIC DNA]</scope>
    <source>
        <strain evidence="1">EP-1</strain>
        <tissue evidence="1">Whole</tissue>
    </source>
</reference>
<dbReference type="AlphaFoldDB" id="A0AAN8XIH1"/>
<dbReference type="Proteomes" id="UP001381693">
    <property type="component" value="Unassembled WGS sequence"/>
</dbReference>
<sequence length="225" mass="25612">MVDIQSRKLVTVWFENTEHSASSLDLILVHDSWYLLLAQSHQACNVTKPLTASSQLFVWENTKQTFKSKGKFMADCVTSGIFLKSTWPVEEYFLSLAQLRAAEYPIFEENYQYSREVIIYLYSKKRGAFEVVELLPVYGVIDQVSFTVHDNVYLALLSEVKESLYIYEYIPLEGFRLYQAITVEGGYSLDVIVLPSDNKLIVVSTKSSIGLHVFTILVKGLVPAL</sequence>
<proteinExistence type="predicted"/>
<evidence type="ECO:0000313" key="1">
    <source>
        <dbReference type="EMBL" id="KAK7079844.1"/>
    </source>
</evidence>
<protein>
    <submittedName>
        <fullName evidence="1">Uncharacterized protein</fullName>
    </submittedName>
</protein>
<gene>
    <name evidence="1" type="ORF">SK128_018377</name>
</gene>
<organism evidence="1 2">
    <name type="scientific">Halocaridina rubra</name>
    <name type="common">Hawaiian red shrimp</name>
    <dbReference type="NCBI Taxonomy" id="373956"/>
    <lineage>
        <taxon>Eukaryota</taxon>
        <taxon>Metazoa</taxon>
        <taxon>Ecdysozoa</taxon>
        <taxon>Arthropoda</taxon>
        <taxon>Crustacea</taxon>
        <taxon>Multicrustacea</taxon>
        <taxon>Malacostraca</taxon>
        <taxon>Eumalacostraca</taxon>
        <taxon>Eucarida</taxon>
        <taxon>Decapoda</taxon>
        <taxon>Pleocyemata</taxon>
        <taxon>Caridea</taxon>
        <taxon>Atyoidea</taxon>
        <taxon>Atyidae</taxon>
        <taxon>Halocaridina</taxon>
    </lineage>
</organism>
<keyword evidence="2" id="KW-1185">Reference proteome</keyword>
<name>A0AAN8XIH1_HALRR</name>
<accession>A0AAN8XIH1</accession>
<comment type="caution">
    <text evidence="1">The sequence shown here is derived from an EMBL/GenBank/DDBJ whole genome shotgun (WGS) entry which is preliminary data.</text>
</comment>
<evidence type="ECO:0000313" key="2">
    <source>
        <dbReference type="Proteomes" id="UP001381693"/>
    </source>
</evidence>